<dbReference type="EMBL" id="VNHU01000009">
    <property type="protein sequence ID" value="TYP71528.1"/>
    <property type="molecule type" value="Genomic_DNA"/>
</dbReference>
<proteinExistence type="predicted"/>
<dbReference type="RefSeq" id="WP_148783419.1">
    <property type="nucleotide sequence ID" value="NZ_VNHU01000009.1"/>
</dbReference>
<gene>
    <name evidence="1" type="ORF">BD809_109110</name>
</gene>
<reference evidence="1 2" key="1">
    <citation type="submission" date="2019-07" db="EMBL/GenBank/DDBJ databases">
        <title>Genomic Encyclopedia of Archaeal and Bacterial Type Strains, Phase II (KMG-II): from individual species to whole genera.</title>
        <authorList>
            <person name="Goeker M."/>
        </authorList>
    </citation>
    <scope>NUCLEOTIDE SEQUENCE [LARGE SCALE GENOMIC DNA]</scope>
    <source>
        <strain evidence="1 2">DSM 17527</strain>
    </source>
</reference>
<protein>
    <submittedName>
        <fullName evidence="1">Uncharacterized protein</fullName>
    </submittedName>
</protein>
<accession>A0A5S5BYV2</accession>
<sequence length="103" mass="11965">MKSTIHSIRTTLKNESVISTEHDGSFDLKAVSNLVQVFAEGVNYKEDYKLEIWFDGELYIPTESQREEFETIIYYQVKEKIDNDTSQPFTTSELVNQVNLIHS</sequence>
<evidence type="ECO:0000313" key="1">
    <source>
        <dbReference type="EMBL" id="TYP71528.1"/>
    </source>
</evidence>
<dbReference type="Proteomes" id="UP000324376">
    <property type="component" value="Unassembled WGS sequence"/>
</dbReference>
<dbReference type="AlphaFoldDB" id="A0A5S5BYV2"/>
<name>A0A5S5BYV2_9FLAO</name>
<comment type="caution">
    <text evidence="1">The sequence shown here is derived from an EMBL/GenBank/DDBJ whole genome shotgun (WGS) entry which is preliminary data.</text>
</comment>
<keyword evidence="2" id="KW-1185">Reference proteome</keyword>
<organism evidence="1 2">
    <name type="scientific">Aquimarina intermedia</name>
    <dbReference type="NCBI Taxonomy" id="350814"/>
    <lineage>
        <taxon>Bacteria</taxon>
        <taxon>Pseudomonadati</taxon>
        <taxon>Bacteroidota</taxon>
        <taxon>Flavobacteriia</taxon>
        <taxon>Flavobacteriales</taxon>
        <taxon>Flavobacteriaceae</taxon>
        <taxon>Aquimarina</taxon>
    </lineage>
</organism>
<evidence type="ECO:0000313" key="2">
    <source>
        <dbReference type="Proteomes" id="UP000324376"/>
    </source>
</evidence>